<name>A0ABV4JUF9_9BACT</name>
<dbReference type="PANTHER" id="PTHR42987">
    <property type="entry name" value="PEPTIDASE S49"/>
    <property type="match status" value="1"/>
</dbReference>
<protein>
    <submittedName>
        <fullName evidence="4">S49 family peptidase</fullName>
        <ecNumber evidence="4">3.4.21.-</ecNumber>
    </submittedName>
</protein>
<feature type="region of interest" description="Disordered" evidence="2">
    <location>
        <begin position="391"/>
        <end position="413"/>
    </location>
</feature>
<comment type="caution">
    <text evidence="4">The sequence shown here is derived from an EMBL/GenBank/DDBJ whole genome shotgun (WGS) entry which is preliminary data.</text>
</comment>
<reference evidence="4 5" key="1">
    <citation type="submission" date="2024-07" db="EMBL/GenBank/DDBJ databases">
        <title>Active virus-host system and metabolic interactions in a Lokiarchaeon culture.</title>
        <authorList>
            <person name="Ponce Toledo R.I."/>
            <person name="Rodrigues Oliveira T."/>
            <person name="Schleper C."/>
        </authorList>
    </citation>
    <scope>NUCLEOTIDE SEQUENCE [LARGE SCALE GENOMIC DNA]</scope>
    <source>
        <strain evidence="4 5">B35</strain>
    </source>
</reference>
<dbReference type="Pfam" id="PF01343">
    <property type="entry name" value="Peptidase_S49"/>
    <property type="match status" value="1"/>
</dbReference>
<dbReference type="InterPro" id="IPR002142">
    <property type="entry name" value="Peptidase_S49"/>
</dbReference>
<organism evidence="4 5">
    <name type="scientific">Halodesulfovibrio aestuarii</name>
    <dbReference type="NCBI Taxonomy" id="126333"/>
    <lineage>
        <taxon>Bacteria</taxon>
        <taxon>Pseudomonadati</taxon>
        <taxon>Thermodesulfobacteriota</taxon>
        <taxon>Desulfovibrionia</taxon>
        <taxon>Desulfovibrionales</taxon>
        <taxon>Desulfovibrionaceae</taxon>
        <taxon>Halodesulfovibrio</taxon>
    </lineage>
</organism>
<proteinExistence type="inferred from homology"/>
<evidence type="ECO:0000256" key="2">
    <source>
        <dbReference type="SAM" id="MobiDB-lite"/>
    </source>
</evidence>
<dbReference type="Gene3D" id="6.20.330.10">
    <property type="match status" value="1"/>
</dbReference>
<evidence type="ECO:0000313" key="5">
    <source>
        <dbReference type="Proteomes" id="UP001568358"/>
    </source>
</evidence>
<gene>
    <name evidence="4" type="ORF">AB2Z07_12685</name>
</gene>
<dbReference type="Gene3D" id="3.90.226.10">
    <property type="entry name" value="2-enoyl-CoA Hydratase, Chain A, domain 1"/>
    <property type="match status" value="1"/>
</dbReference>
<dbReference type="EMBL" id="JBFSOO010000010">
    <property type="protein sequence ID" value="MEZ6854373.1"/>
    <property type="molecule type" value="Genomic_DNA"/>
</dbReference>
<evidence type="ECO:0000259" key="3">
    <source>
        <dbReference type="Pfam" id="PF01343"/>
    </source>
</evidence>
<dbReference type="GO" id="GO:0016787">
    <property type="term" value="F:hydrolase activity"/>
    <property type="evidence" value="ECO:0007669"/>
    <property type="project" value="UniProtKB-KW"/>
</dbReference>
<dbReference type="CDD" id="cd07022">
    <property type="entry name" value="S49_Sppa_36K_type"/>
    <property type="match status" value="1"/>
</dbReference>
<keyword evidence="4" id="KW-0378">Hydrolase</keyword>
<dbReference type="EC" id="3.4.21.-" evidence="4"/>
<comment type="similarity">
    <text evidence="1">Belongs to the peptidase S49 family.</text>
</comment>
<accession>A0ABV4JUF9</accession>
<evidence type="ECO:0000313" key="4">
    <source>
        <dbReference type="EMBL" id="MEZ6854373.1"/>
    </source>
</evidence>
<keyword evidence="5" id="KW-1185">Reference proteome</keyword>
<evidence type="ECO:0000256" key="1">
    <source>
        <dbReference type="ARBA" id="ARBA00008683"/>
    </source>
</evidence>
<dbReference type="InterPro" id="IPR033855">
    <property type="entry name" value="Protein_C"/>
</dbReference>
<dbReference type="SUPFAM" id="SSF52096">
    <property type="entry name" value="ClpP/crotonase"/>
    <property type="match status" value="1"/>
</dbReference>
<sequence>MSLKILQGELFAILPEKLEAICEVVEAHAEGRKLAFTGTTKRSNREDEPYETRSGIAVINMYGVMGRRLDAFEEMCGGCSCQTLGKHINHALANDAVEALLVDVDSPGGTLAGLDELSGVIMRGRNIKPIVAYTDANMCSAAYWVASSATAIVSTKSATVGSIGVFTTHYDESAKDAARGVTRTIIKAGAYKAAMSESLTDESLGYMQGHLQAAYDTFVEAVAEHRGVEVEAVHPAMADGKIFTGKQALSAGLVDHIGDMEFALDLAGQLAATFNQEKNMGTEAVKQAAEQSINYAALTVEGLKANAPSLVEAIAGEAASNSEAIAKAAKDATDAERSRAVEIIKSGASNELALKAIEGGEPAHDIYRQMVTAMQEGKADALASMEGSLGEGVDAKGEEKKPDDAGGGGKKPDFMALVADHVKAEKIGRGQATKAMARQHPEAYQAWLNR</sequence>
<dbReference type="InterPro" id="IPR029045">
    <property type="entry name" value="ClpP/crotonase-like_dom_sf"/>
</dbReference>
<feature type="compositionally biased region" description="Basic and acidic residues" evidence="2">
    <location>
        <begin position="393"/>
        <end position="404"/>
    </location>
</feature>
<feature type="domain" description="Peptidase S49" evidence="3">
    <location>
        <begin position="126"/>
        <end position="271"/>
    </location>
</feature>
<dbReference type="RefSeq" id="WP_371150859.1">
    <property type="nucleotide sequence ID" value="NZ_JBFSOO010000010.1"/>
</dbReference>
<dbReference type="PANTHER" id="PTHR42987:SF4">
    <property type="entry name" value="PROTEASE SOHB-RELATED"/>
    <property type="match status" value="1"/>
</dbReference>
<dbReference type="Proteomes" id="UP001568358">
    <property type="component" value="Unassembled WGS sequence"/>
</dbReference>